<feature type="compositionally biased region" description="Low complexity" evidence="3">
    <location>
        <begin position="303"/>
        <end position="314"/>
    </location>
</feature>
<keyword evidence="4" id="KW-0472">Membrane</keyword>
<feature type="transmembrane region" description="Helical" evidence="4">
    <location>
        <begin position="49"/>
        <end position="76"/>
    </location>
</feature>
<reference evidence="5" key="2">
    <citation type="submission" date="2016-06" db="EMBL/GenBank/DDBJ databases">
        <title>The genome of a short-lived fish provides insights into sex chromosome evolution and the genetic control of aging.</title>
        <authorList>
            <person name="Reichwald K."/>
            <person name="Felder M."/>
            <person name="Petzold A."/>
            <person name="Koch P."/>
            <person name="Groth M."/>
            <person name="Platzer M."/>
        </authorList>
    </citation>
    <scope>NUCLEOTIDE SEQUENCE</scope>
    <source>
        <tissue evidence="5">Brain</tissue>
    </source>
</reference>
<dbReference type="GO" id="GO:0043123">
    <property type="term" value="P:positive regulation of canonical NF-kappaB signal transduction"/>
    <property type="evidence" value="ECO:0007669"/>
    <property type="project" value="InterPro"/>
</dbReference>
<feature type="compositionally biased region" description="Low complexity" evidence="3">
    <location>
        <begin position="452"/>
        <end position="462"/>
    </location>
</feature>
<sequence length="486" mass="52207">MAGDLQSLALEKAELLSSRLKELLTSGQSYVRAQFGVDLGLKPELYPTWVILSTAAVGLLLLLSVSWAAICGGLLTGKKRRSPVNKGSCEPVKAGVNDRSIKPEEYKKKSKKKTPEKKTQSNGQPVVVAQEEVKQTVAVSITSQIKAAKVCVVQAPVQVKKNKKKAKPDVKPAQQLSSNDGKEPDEGAWETKVSSREKRQQRRKEKGSEDSGSSGGAEAPKSRVEAPVVTATAKKNRGNHESQHSRTTTKGDASGAVSITWREEPSVDGGGWSGGSLKIGGPMASVEGTKWTPTPAATRFRPQNEPQPWAQEAQAAWGGVDGPIKNVSFPVLGRNPKDSELQWKNRPDVGDEWSGFNAMAAADPSSDWNAPAEHWGNYEEPSVLVAAASLQKDQTVPIKISEEDKDEDSSGTATSKKKRKKKKKTEEELKSDPQMLNTAPVVGAAADPVLHSTSKTASISSSPQKKSEATAAPQKPSQKKKARRET</sequence>
<proteinExistence type="predicted"/>
<dbReference type="GO" id="GO:0005634">
    <property type="term" value="C:nucleus"/>
    <property type="evidence" value="ECO:0007669"/>
    <property type="project" value="UniProtKB-SubCell"/>
</dbReference>
<evidence type="ECO:0000313" key="5">
    <source>
        <dbReference type="EMBL" id="SBQ37148.1"/>
    </source>
</evidence>
<name>A0A1A8DU61_NOTKA</name>
<gene>
    <name evidence="5" type="primary">MTDHA</name>
</gene>
<protein>
    <submittedName>
        <fullName evidence="5">Metadherin a</fullName>
    </submittedName>
</protein>
<dbReference type="PANTHER" id="PTHR23251:SF0">
    <property type="entry name" value="PROTEIN LYRIC"/>
    <property type="match status" value="1"/>
</dbReference>
<evidence type="ECO:0000256" key="4">
    <source>
        <dbReference type="SAM" id="Phobius"/>
    </source>
</evidence>
<feature type="region of interest" description="Disordered" evidence="3">
    <location>
        <begin position="79"/>
        <end position="125"/>
    </location>
</feature>
<dbReference type="PANTHER" id="PTHR23251">
    <property type="entry name" value="LYSINE-RICH CEACAM1 CO-ISOLATED PROTEIN LYRIC PROTEIN"/>
    <property type="match status" value="1"/>
</dbReference>
<dbReference type="GO" id="GO:0043066">
    <property type="term" value="P:negative regulation of apoptotic process"/>
    <property type="evidence" value="ECO:0007669"/>
    <property type="project" value="InterPro"/>
</dbReference>
<dbReference type="AlphaFoldDB" id="A0A1A8DU61"/>
<reference evidence="5" key="1">
    <citation type="submission" date="2016-05" db="EMBL/GenBank/DDBJ databases">
        <authorList>
            <person name="Lavstsen T."/>
            <person name="Jespersen J.S."/>
        </authorList>
    </citation>
    <scope>NUCLEOTIDE SEQUENCE</scope>
    <source>
        <tissue evidence="5">Brain</tissue>
    </source>
</reference>
<feature type="compositionally biased region" description="Basic residues" evidence="3">
    <location>
        <begin position="477"/>
        <end position="486"/>
    </location>
</feature>
<dbReference type="EMBL" id="HAEA01008668">
    <property type="protein sequence ID" value="SBQ37148.1"/>
    <property type="molecule type" value="Transcribed_RNA"/>
</dbReference>
<keyword evidence="2" id="KW-0539">Nucleus</keyword>
<feature type="region of interest" description="Disordered" evidence="3">
    <location>
        <begin position="158"/>
        <end position="314"/>
    </location>
</feature>
<keyword evidence="4" id="KW-0812">Transmembrane</keyword>
<dbReference type="Pfam" id="PF15686">
    <property type="entry name" value="LYRIC"/>
    <property type="match status" value="1"/>
</dbReference>
<feature type="region of interest" description="Disordered" evidence="3">
    <location>
        <begin position="393"/>
        <end position="486"/>
    </location>
</feature>
<feature type="compositionally biased region" description="Gly residues" evidence="3">
    <location>
        <begin position="268"/>
        <end position="278"/>
    </location>
</feature>
<evidence type="ECO:0000256" key="3">
    <source>
        <dbReference type="SAM" id="MobiDB-lite"/>
    </source>
</evidence>
<dbReference type="GO" id="GO:0003712">
    <property type="term" value="F:transcription coregulator activity"/>
    <property type="evidence" value="ECO:0007669"/>
    <property type="project" value="TreeGrafter"/>
</dbReference>
<keyword evidence="4" id="KW-1133">Transmembrane helix</keyword>
<dbReference type="GO" id="GO:0006357">
    <property type="term" value="P:regulation of transcription by RNA polymerase II"/>
    <property type="evidence" value="ECO:0007669"/>
    <property type="project" value="TreeGrafter"/>
</dbReference>
<dbReference type="InterPro" id="IPR052305">
    <property type="entry name" value="TransReg_TumorExp"/>
</dbReference>
<dbReference type="InterPro" id="IPR031402">
    <property type="entry name" value="LYRIC"/>
</dbReference>
<evidence type="ECO:0000256" key="1">
    <source>
        <dbReference type="ARBA" id="ARBA00004123"/>
    </source>
</evidence>
<comment type="subcellular location">
    <subcellularLocation>
        <location evidence="1">Nucleus</location>
    </subcellularLocation>
</comment>
<organism evidence="5">
    <name type="scientific">Nothobranchius kadleci</name>
    <name type="common">African annual killifish</name>
    <dbReference type="NCBI Taxonomy" id="1051664"/>
    <lineage>
        <taxon>Eukaryota</taxon>
        <taxon>Metazoa</taxon>
        <taxon>Chordata</taxon>
        <taxon>Craniata</taxon>
        <taxon>Vertebrata</taxon>
        <taxon>Euteleostomi</taxon>
        <taxon>Actinopterygii</taxon>
        <taxon>Neopterygii</taxon>
        <taxon>Teleostei</taxon>
        <taxon>Neoteleostei</taxon>
        <taxon>Acanthomorphata</taxon>
        <taxon>Ovalentaria</taxon>
        <taxon>Atherinomorphae</taxon>
        <taxon>Cyprinodontiformes</taxon>
        <taxon>Nothobranchiidae</taxon>
        <taxon>Nothobranchius</taxon>
    </lineage>
</organism>
<evidence type="ECO:0000256" key="2">
    <source>
        <dbReference type="ARBA" id="ARBA00023242"/>
    </source>
</evidence>
<dbReference type="GO" id="GO:0045766">
    <property type="term" value="P:positive regulation of angiogenesis"/>
    <property type="evidence" value="ECO:0007669"/>
    <property type="project" value="InterPro"/>
</dbReference>
<accession>A0A1A8DU61</accession>